<dbReference type="RefSeq" id="WP_169383456.1">
    <property type="nucleotide sequence ID" value="NZ_JAAXLA010000046.1"/>
</dbReference>
<evidence type="ECO:0000313" key="8">
    <source>
        <dbReference type="Proteomes" id="UP000820669"/>
    </source>
</evidence>
<proteinExistence type="predicted"/>
<dbReference type="Proteomes" id="UP000820669">
    <property type="component" value="Unassembled WGS sequence"/>
</dbReference>
<accession>A0ABX1SFV9</accession>
<gene>
    <name evidence="7" type="ORF">HF526_22070</name>
</gene>
<dbReference type="PANTHER" id="PTHR45436:SF5">
    <property type="entry name" value="SENSOR HISTIDINE KINASE TRCS"/>
    <property type="match status" value="1"/>
</dbReference>
<evidence type="ECO:0000256" key="4">
    <source>
        <dbReference type="ARBA" id="ARBA00022679"/>
    </source>
</evidence>
<name>A0ABX1SFV9_9PSEU</name>
<evidence type="ECO:0000313" key="7">
    <source>
        <dbReference type="EMBL" id="NMH99975.1"/>
    </source>
</evidence>
<dbReference type="EMBL" id="JAAXLA010000046">
    <property type="protein sequence ID" value="NMH99975.1"/>
    <property type="molecule type" value="Genomic_DNA"/>
</dbReference>
<dbReference type="PANTHER" id="PTHR45436">
    <property type="entry name" value="SENSOR HISTIDINE KINASE YKOH"/>
    <property type="match status" value="1"/>
</dbReference>
<organism evidence="7 8">
    <name type="scientific">Pseudonocardia acidicola</name>
    <dbReference type="NCBI Taxonomy" id="2724939"/>
    <lineage>
        <taxon>Bacteria</taxon>
        <taxon>Bacillati</taxon>
        <taxon>Actinomycetota</taxon>
        <taxon>Actinomycetes</taxon>
        <taxon>Pseudonocardiales</taxon>
        <taxon>Pseudonocardiaceae</taxon>
        <taxon>Pseudonocardia</taxon>
    </lineage>
</organism>
<keyword evidence="8" id="KW-1185">Reference proteome</keyword>
<keyword evidence="3" id="KW-0597">Phosphoprotein</keyword>
<feature type="compositionally biased region" description="Polar residues" evidence="6">
    <location>
        <begin position="1"/>
        <end position="10"/>
    </location>
</feature>
<dbReference type="EC" id="2.7.13.3" evidence="2"/>
<protein>
    <recommendedName>
        <fullName evidence="2">histidine kinase</fullName>
        <ecNumber evidence="2">2.7.13.3</ecNumber>
    </recommendedName>
</protein>
<feature type="compositionally biased region" description="Basic and acidic residues" evidence="6">
    <location>
        <begin position="417"/>
        <end position="426"/>
    </location>
</feature>
<reference evidence="7 8" key="1">
    <citation type="submission" date="2020-04" db="EMBL/GenBank/DDBJ databases">
        <authorList>
            <person name="Klaysubun C."/>
            <person name="Duangmal K."/>
            <person name="Lipun K."/>
        </authorList>
    </citation>
    <scope>NUCLEOTIDE SEQUENCE [LARGE SCALE GENOMIC DNA]</scope>
    <source>
        <strain evidence="7 8">K10HN5</strain>
    </source>
</reference>
<evidence type="ECO:0000256" key="1">
    <source>
        <dbReference type="ARBA" id="ARBA00000085"/>
    </source>
</evidence>
<keyword evidence="4" id="KW-0808">Transferase</keyword>
<feature type="region of interest" description="Disordered" evidence="6">
    <location>
        <begin position="342"/>
        <end position="465"/>
    </location>
</feature>
<evidence type="ECO:0000256" key="6">
    <source>
        <dbReference type="SAM" id="MobiDB-lite"/>
    </source>
</evidence>
<comment type="caution">
    <text evidence="7">The sequence shown here is derived from an EMBL/GenBank/DDBJ whole genome shotgun (WGS) entry which is preliminary data.</text>
</comment>
<keyword evidence="5" id="KW-0418">Kinase</keyword>
<evidence type="ECO:0000256" key="2">
    <source>
        <dbReference type="ARBA" id="ARBA00012438"/>
    </source>
</evidence>
<feature type="compositionally biased region" description="Polar residues" evidence="6">
    <location>
        <begin position="33"/>
        <end position="43"/>
    </location>
</feature>
<sequence>MGESSFSPEMQRSIGGGLAGWVPQVASGPATGRTASAFPSSPRNAEDPVAHVALRLQRRLERQLELLGRLQAAEQHPEEAAGLAELLEATRQLRHDSEGLLLLCGADPGFGRDGPRTVSDVLSDAVAAAQEPWRVELRPAPSATLVPRAAGELRHLLAEVLDHALSVSRTGARIDVVSRVAGDGAMTVEVTTDAVDEEDADRGPRRAGPAVAERLAQRSGTAIRLQHPLGGVDPETGLVASLHCPRALMSLTEAAPSAAPRDRAGTARPADVRRDAGLWSLGGLRPAADPEPAMRTPAGRLGPAVSPADDLFGSLLDRRDAPADDPVGTPIFEAIASAWFREDDGRDTSGDKGSGSGEPLDWETPHDAEWRAANARAASPETGPMTASGLPRRRPGTQLVPPPRAQGVRPETGPGERVPDRVRERLATYQRGLQEGRHRATEPAPPEPASTESDDVEAWWSKPEW</sequence>
<comment type="catalytic activity">
    <reaction evidence="1">
        <text>ATP + protein L-histidine = ADP + protein N-phospho-L-histidine.</text>
        <dbReference type="EC" id="2.7.13.3"/>
    </reaction>
</comment>
<feature type="region of interest" description="Disordered" evidence="6">
    <location>
        <begin position="1"/>
        <end position="46"/>
    </location>
</feature>
<dbReference type="InterPro" id="IPR050428">
    <property type="entry name" value="TCS_sensor_his_kinase"/>
</dbReference>
<evidence type="ECO:0000256" key="3">
    <source>
        <dbReference type="ARBA" id="ARBA00022553"/>
    </source>
</evidence>
<evidence type="ECO:0000256" key="5">
    <source>
        <dbReference type="ARBA" id="ARBA00022777"/>
    </source>
</evidence>